<sequence length="55" mass="6416">MVTMFATLIITMTVNLSTQHHAVHNIHRKIRTRWEIQSYTLFLCVGSFTPWRGGI</sequence>
<keyword evidence="3" id="KW-1185">Reference proteome</keyword>
<reference evidence="3" key="1">
    <citation type="journal article" date="2011" name="Nat. Commun.">
        <title>Effector diversification within compartments of the Leptosphaeria maculans genome affected by Repeat-Induced Point mutations.</title>
        <authorList>
            <person name="Rouxel T."/>
            <person name="Grandaubert J."/>
            <person name="Hane J.K."/>
            <person name="Hoede C."/>
            <person name="van de Wouw A.P."/>
            <person name="Couloux A."/>
            <person name="Dominguez V."/>
            <person name="Anthouard V."/>
            <person name="Bally P."/>
            <person name="Bourras S."/>
            <person name="Cozijnsen A.J."/>
            <person name="Ciuffetti L.M."/>
            <person name="Degrave A."/>
            <person name="Dilmaghani A."/>
            <person name="Duret L."/>
            <person name="Fudal I."/>
            <person name="Goodwin S.B."/>
            <person name="Gout L."/>
            <person name="Glaser N."/>
            <person name="Linglin J."/>
            <person name="Kema G.H.J."/>
            <person name="Lapalu N."/>
            <person name="Lawrence C.B."/>
            <person name="May K."/>
            <person name="Meyer M."/>
            <person name="Ollivier B."/>
            <person name="Poulain J."/>
            <person name="Schoch C.L."/>
            <person name="Simon A."/>
            <person name="Spatafora J.W."/>
            <person name="Stachowiak A."/>
            <person name="Turgeon B.G."/>
            <person name="Tyler B.M."/>
            <person name="Vincent D."/>
            <person name="Weissenbach J."/>
            <person name="Amselem J."/>
            <person name="Quesneville H."/>
            <person name="Oliver R.P."/>
            <person name="Wincker P."/>
            <person name="Balesdent M.-H."/>
            <person name="Howlett B.J."/>
        </authorList>
    </citation>
    <scope>NUCLEOTIDE SEQUENCE [LARGE SCALE GENOMIC DNA]</scope>
    <source>
        <strain evidence="3">JN3 / isolate v23.1.3 / race Av1-4-5-6-7-8</strain>
    </source>
</reference>
<protein>
    <submittedName>
        <fullName evidence="2">Predicted protein</fullName>
    </submittedName>
</protein>
<dbReference type="HOGENOM" id="CLU_3032804_0_0_1"/>
<dbReference type="EMBL" id="FP929105">
    <property type="protein sequence ID" value="CBX93500.1"/>
    <property type="molecule type" value="Genomic_DNA"/>
</dbReference>
<organism evidence="3">
    <name type="scientific">Leptosphaeria maculans (strain JN3 / isolate v23.1.3 / race Av1-4-5-6-7-8)</name>
    <name type="common">Blackleg fungus</name>
    <name type="synonym">Phoma lingam</name>
    <dbReference type="NCBI Taxonomy" id="985895"/>
    <lineage>
        <taxon>Eukaryota</taxon>
        <taxon>Fungi</taxon>
        <taxon>Dikarya</taxon>
        <taxon>Ascomycota</taxon>
        <taxon>Pezizomycotina</taxon>
        <taxon>Dothideomycetes</taxon>
        <taxon>Pleosporomycetidae</taxon>
        <taxon>Pleosporales</taxon>
        <taxon>Pleosporineae</taxon>
        <taxon>Leptosphaeriaceae</taxon>
        <taxon>Plenodomus</taxon>
        <taxon>Plenodomus lingam/Leptosphaeria maculans species complex</taxon>
    </lineage>
</organism>
<feature type="signal peptide" evidence="1">
    <location>
        <begin position="1"/>
        <end position="22"/>
    </location>
</feature>
<dbReference type="InParanoid" id="E4ZPW5"/>
<proteinExistence type="predicted"/>
<dbReference type="VEuPathDB" id="FungiDB:LEMA_uP044010.1"/>
<feature type="chain" id="PRO_5003194738" evidence="1">
    <location>
        <begin position="23"/>
        <end position="55"/>
    </location>
</feature>
<gene>
    <name evidence="2" type="ORF">LEMA_uP044010.1</name>
</gene>
<keyword evidence="1" id="KW-0732">Signal</keyword>
<evidence type="ECO:0000313" key="3">
    <source>
        <dbReference type="Proteomes" id="UP000002668"/>
    </source>
</evidence>
<name>E4ZPW5_LEPMJ</name>
<evidence type="ECO:0000313" key="2">
    <source>
        <dbReference type="EMBL" id="CBX93500.1"/>
    </source>
</evidence>
<dbReference type="Proteomes" id="UP000002668">
    <property type="component" value="Genome"/>
</dbReference>
<accession>E4ZPW5</accession>
<dbReference type="AlphaFoldDB" id="E4ZPW5"/>
<evidence type="ECO:0000256" key="1">
    <source>
        <dbReference type="SAM" id="SignalP"/>
    </source>
</evidence>